<reference evidence="1" key="1">
    <citation type="journal article" date="2023" name="Plants (Basel)">
        <title>Genomic Analysis of Leptolyngbya boryana CZ1 Reveals Efficient Carbon Fixation Modules.</title>
        <authorList>
            <person name="Bai X."/>
            <person name="Wang H."/>
            <person name="Cheng W."/>
            <person name="Wang J."/>
            <person name="Ma M."/>
            <person name="Hu H."/>
            <person name="Song Z."/>
            <person name="Ma H."/>
            <person name="Fan Y."/>
            <person name="Du C."/>
            <person name="Xu J."/>
        </authorList>
    </citation>
    <scope>NUCLEOTIDE SEQUENCE</scope>
    <source>
        <strain evidence="1">CZ1</strain>
    </source>
</reference>
<dbReference type="RefSeq" id="WP_316428389.1">
    <property type="nucleotide sequence ID" value="NZ_CP130144.1"/>
</dbReference>
<dbReference type="AlphaFoldDB" id="A0AA96WYQ2"/>
<reference evidence="1" key="2">
    <citation type="submission" date="2023-07" db="EMBL/GenBank/DDBJ databases">
        <authorList>
            <person name="Bai X.-H."/>
            <person name="Wang H.-H."/>
            <person name="Wang J."/>
            <person name="Ma M.-Y."/>
            <person name="Hu H.-H."/>
            <person name="Song Z.-L."/>
            <person name="Ma H.-G."/>
            <person name="Fan Y."/>
            <person name="Du C.-Y."/>
            <person name="Xu J.-C."/>
        </authorList>
    </citation>
    <scope>NUCLEOTIDE SEQUENCE</scope>
    <source>
        <strain evidence="1">CZ1</strain>
    </source>
</reference>
<proteinExistence type="predicted"/>
<gene>
    <name evidence="1" type="ORF">Q2T42_08910</name>
</gene>
<sequence>MQFHLNLESLLTQAVQLAIIVLAIVNHGSAIDAMANECDRKL</sequence>
<protein>
    <submittedName>
        <fullName evidence="1">Uncharacterized protein</fullName>
    </submittedName>
</protein>
<dbReference type="EMBL" id="CP130144">
    <property type="protein sequence ID" value="WNZ47952.1"/>
    <property type="molecule type" value="Genomic_DNA"/>
</dbReference>
<organism evidence="1">
    <name type="scientific">Leptolyngbya boryana CZ1</name>
    <dbReference type="NCBI Taxonomy" id="3060204"/>
    <lineage>
        <taxon>Bacteria</taxon>
        <taxon>Bacillati</taxon>
        <taxon>Cyanobacteriota</taxon>
        <taxon>Cyanophyceae</taxon>
        <taxon>Leptolyngbyales</taxon>
        <taxon>Leptolyngbyaceae</taxon>
        <taxon>Leptolyngbya group</taxon>
        <taxon>Leptolyngbya</taxon>
    </lineage>
</organism>
<accession>A0AA96WYQ2</accession>
<evidence type="ECO:0000313" key="1">
    <source>
        <dbReference type="EMBL" id="WNZ47952.1"/>
    </source>
</evidence>
<name>A0AA96WYQ2_LEPBY</name>